<keyword evidence="2" id="KW-1185">Reference proteome</keyword>
<name>A0AC61RCV9_9BACT</name>
<sequence>MDISLKEKILGALFGYAIGDSLGLGTEFMTQKEVSRRYPNGLQDYQQIIRDAHRAQWKRGSWTNDTEIVIKVLESYVALGKFDYKDIACRLREWYLSNPVDLTRHQRILLSREDYASDPFESVSKSWQKIGLTENSSECLGKTLFAFLSSDPLSTAVNLCRLSHPQGRSTMASRVIASMTHSLFSFNKPASYETILGVANEMNENVAKYVEQAFFGNIDEFRLDDPDKYWDVRKAMGAALWCVWHCDSIEEALLTIVAEGGDADTNASLAVALMGLKYGYSSIPKKYIDHLIDKDRLFELADKLISTIESQE</sequence>
<protein>
    <submittedName>
        <fullName evidence="1">ADP-ribosylglycohydrolase family protein</fullName>
    </submittedName>
</protein>
<dbReference type="Proteomes" id="UP000306319">
    <property type="component" value="Unassembled WGS sequence"/>
</dbReference>
<reference evidence="1" key="1">
    <citation type="submission" date="2019-04" db="EMBL/GenBank/DDBJ databases">
        <title>Microbes associate with the intestines of laboratory mice.</title>
        <authorList>
            <person name="Navarre W."/>
            <person name="Wong E."/>
            <person name="Huang K."/>
            <person name="Tropini C."/>
            <person name="Ng K."/>
            <person name="Yu B."/>
        </authorList>
    </citation>
    <scope>NUCLEOTIDE SEQUENCE</scope>
    <source>
        <strain evidence="1">NM04_E33</strain>
    </source>
</reference>
<proteinExistence type="predicted"/>
<accession>A0AC61RCV9</accession>
<organism evidence="1 2">
    <name type="scientific">Lepagella muris</name>
    <dbReference type="NCBI Taxonomy" id="3032870"/>
    <lineage>
        <taxon>Bacteria</taxon>
        <taxon>Pseudomonadati</taxon>
        <taxon>Bacteroidota</taxon>
        <taxon>Bacteroidia</taxon>
        <taxon>Bacteroidales</taxon>
        <taxon>Muribaculaceae</taxon>
        <taxon>Lepagella</taxon>
    </lineage>
</organism>
<evidence type="ECO:0000313" key="2">
    <source>
        <dbReference type="Proteomes" id="UP000306319"/>
    </source>
</evidence>
<gene>
    <name evidence="1" type="ORF">E5331_18640</name>
</gene>
<evidence type="ECO:0000313" key="1">
    <source>
        <dbReference type="EMBL" id="TGY76196.1"/>
    </source>
</evidence>
<dbReference type="EMBL" id="SRYB01000043">
    <property type="protein sequence ID" value="TGY76196.1"/>
    <property type="molecule type" value="Genomic_DNA"/>
</dbReference>
<comment type="caution">
    <text evidence="1">The sequence shown here is derived from an EMBL/GenBank/DDBJ whole genome shotgun (WGS) entry which is preliminary data.</text>
</comment>